<comment type="caution">
    <text evidence="3">The sequence shown here is derived from an EMBL/GenBank/DDBJ whole genome shotgun (WGS) entry which is preliminary data.</text>
</comment>
<comment type="similarity">
    <text evidence="1">Belongs to the LDH2/MDH2 oxidoreductase family.</text>
</comment>
<dbReference type="GeneID" id="86823402"/>
<dbReference type="eggNOG" id="COG2055">
    <property type="taxonomic scope" value="Bacteria"/>
</dbReference>
<dbReference type="EMBL" id="ACBZ01000192">
    <property type="protein sequence ID" value="EEG47494.1"/>
    <property type="molecule type" value="Genomic_DNA"/>
</dbReference>
<proteinExistence type="inferred from homology"/>
<dbReference type="Pfam" id="PF02615">
    <property type="entry name" value="Ldh_2"/>
    <property type="match status" value="1"/>
</dbReference>
<dbReference type="GO" id="GO:0016491">
    <property type="term" value="F:oxidoreductase activity"/>
    <property type="evidence" value="ECO:0007669"/>
    <property type="project" value="UniProtKB-KW"/>
</dbReference>
<sequence length="356" mass="38316">MQNYVVDSGKLKEYTTKLFLAAGLAQTDAQAVSELLVHADLRNVRSHGVLRTVPYLEKIQKGGASKTSAYPVVKETTNSAVIDAQGGLGALAGEKAVAIAREKAKTALMSMVVVRNSNHFGMGAHWALKLAGNDMIGFACSTTDLTMGPPGCKEPFMGNNPFAVAFKAGEKYPEFCVDMATSGVALGKCKDLAKRGKPIPSGWMLDKNGNDTTKVEDCYMMTPMAGHKGFGIALIVELFATLLSGGVLSPDINNQDLPDVPELSSQCFGCINISAFRDLAEFQETAENYIDRLHQIPMKEGAGDAKYPGEIEYTSKLINLKEGVVLPETLTEDLMAIGGELKVDGSFLREHKTERQ</sequence>
<accession>C0CRX3</accession>
<reference evidence="3 4" key="2">
    <citation type="submission" date="2009-02" db="EMBL/GenBank/DDBJ databases">
        <title>Draft genome sequence of Blautia hydrogenotrophica DSM 10507 (Ruminococcus hydrogenotrophicus DSM 10507).</title>
        <authorList>
            <person name="Sudarsanam P."/>
            <person name="Ley R."/>
            <person name="Guruge J."/>
            <person name="Turnbaugh P.J."/>
            <person name="Mahowald M."/>
            <person name="Liep D."/>
            <person name="Gordon J."/>
        </authorList>
    </citation>
    <scope>NUCLEOTIDE SEQUENCE [LARGE SCALE GENOMIC DNA]</scope>
    <source>
        <strain evidence="4">DSM 10507 / JCM 14656 / S5a33</strain>
    </source>
</reference>
<dbReference type="Gene3D" id="1.10.1530.10">
    <property type="match status" value="1"/>
</dbReference>
<dbReference type="Gene3D" id="3.30.1370.60">
    <property type="entry name" value="Hypothetical oxidoreductase yiak, domain 2"/>
    <property type="match status" value="1"/>
</dbReference>
<dbReference type="PATRIC" id="fig|476272.21.peg.317"/>
<dbReference type="PANTHER" id="PTHR11091:SF0">
    <property type="entry name" value="MALATE DEHYDROGENASE"/>
    <property type="match status" value="1"/>
</dbReference>
<dbReference type="InterPro" id="IPR043144">
    <property type="entry name" value="Mal/L-sulf/L-lact_DH-like_ah"/>
</dbReference>
<gene>
    <name evidence="3" type="ORF">RUMHYD_03639</name>
</gene>
<dbReference type="PANTHER" id="PTHR11091">
    <property type="entry name" value="OXIDOREDUCTASE-RELATED"/>
    <property type="match status" value="1"/>
</dbReference>
<dbReference type="Proteomes" id="UP000003100">
    <property type="component" value="Unassembled WGS sequence"/>
</dbReference>
<keyword evidence="2" id="KW-0560">Oxidoreductase</keyword>
<dbReference type="InterPro" id="IPR003767">
    <property type="entry name" value="Malate/L-lactate_DH-like"/>
</dbReference>
<evidence type="ECO:0008006" key="5">
    <source>
        <dbReference type="Google" id="ProtNLM"/>
    </source>
</evidence>
<reference evidence="3 4" key="1">
    <citation type="submission" date="2009-01" db="EMBL/GenBank/DDBJ databases">
        <authorList>
            <person name="Fulton L."/>
            <person name="Clifton S."/>
            <person name="Fulton B."/>
            <person name="Xu J."/>
            <person name="Minx P."/>
            <person name="Pepin K.H."/>
            <person name="Johnson M."/>
            <person name="Bhonagiri V."/>
            <person name="Nash W.E."/>
            <person name="Mardis E.R."/>
            <person name="Wilson R.K."/>
        </authorList>
    </citation>
    <scope>NUCLEOTIDE SEQUENCE [LARGE SCALE GENOMIC DNA]</scope>
    <source>
        <strain evidence="4">DSM 10507 / JCM 14656 / S5a33</strain>
    </source>
</reference>
<evidence type="ECO:0000256" key="1">
    <source>
        <dbReference type="ARBA" id="ARBA00006056"/>
    </source>
</evidence>
<name>C0CRX3_BLAHS</name>
<dbReference type="SUPFAM" id="SSF89733">
    <property type="entry name" value="L-sulfolactate dehydrogenase-like"/>
    <property type="match status" value="1"/>
</dbReference>
<evidence type="ECO:0000313" key="4">
    <source>
        <dbReference type="Proteomes" id="UP000003100"/>
    </source>
</evidence>
<dbReference type="AlphaFoldDB" id="C0CRX3"/>
<protein>
    <recommendedName>
        <fullName evidence="5">Ureidoglycolate dehydrogenase</fullName>
    </recommendedName>
</protein>
<dbReference type="HOGENOM" id="CLU_040452_3_1_9"/>
<evidence type="ECO:0000256" key="2">
    <source>
        <dbReference type="ARBA" id="ARBA00023002"/>
    </source>
</evidence>
<evidence type="ECO:0000313" key="3">
    <source>
        <dbReference type="EMBL" id="EEG47494.1"/>
    </source>
</evidence>
<dbReference type="InterPro" id="IPR036111">
    <property type="entry name" value="Mal/L-sulfo/L-lacto_DH-like_sf"/>
</dbReference>
<dbReference type="RefSeq" id="WP_005952172.1">
    <property type="nucleotide sequence ID" value="NZ_CP136423.1"/>
</dbReference>
<organism evidence="3 4">
    <name type="scientific">Blautia hydrogenotrophica (strain DSM 10507 / JCM 14656 / S5a33)</name>
    <name type="common">Ruminococcus hydrogenotrophicus</name>
    <dbReference type="NCBI Taxonomy" id="476272"/>
    <lineage>
        <taxon>Bacteria</taxon>
        <taxon>Bacillati</taxon>
        <taxon>Bacillota</taxon>
        <taxon>Clostridia</taxon>
        <taxon>Lachnospirales</taxon>
        <taxon>Lachnospiraceae</taxon>
        <taxon>Blautia</taxon>
    </lineage>
</organism>
<dbReference type="InterPro" id="IPR043143">
    <property type="entry name" value="Mal/L-sulf/L-lact_DH-like_NADP"/>
</dbReference>
<keyword evidence="4" id="KW-1185">Reference proteome</keyword>